<dbReference type="Proteomes" id="UP000094009">
    <property type="component" value="Unassembled WGS sequence"/>
</dbReference>
<name>A0A853L1G7_9PROT</name>
<dbReference type="InterPro" id="IPR009506">
    <property type="entry name" value="YjiS-like"/>
</dbReference>
<feature type="domain" description="YjiS-like" evidence="1">
    <location>
        <begin position="45"/>
        <end position="79"/>
    </location>
</feature>
<accession>A0A853L1G7</accession>
<sequence>MVNCNDTIQLPGINVTERTASTSKQAKQPVTWRAAITGVMISAAEYLARLQAHSRDRLALQRLDDHMLKDVGLTRSDIEQELSKPFL</sequence>
<protein>
    <recommendedName>
        <fullName evidence="1">YjiS-like domain-containing protein</fullName>
    </recommendedName>
</protein>
<dbReference type="Pfam" id="PF06568">
    <property type="entry name" value="YjiS-like"/>
    <property type="match status" value="1"/>
</dbReference>
<organism evidence="2 3">
    <name type="scientific">Thalassospira tepidiphila MCCC 1A03514</name>
    <dbReference type="NCBI Taxonomy" id="1177930"/>
    <lineage>
        <taxon>Bacteria</taxon>
        <taxon>Pseudomonadati</taxon>
        <taxon>Pseudomonadota</taxon>
        <taxon>Alphaproteobacteria</taxon>
        <taxon>Rhodospirillales</taxon>
        <taxon>Thalassospiraceae</taxon>
        <taxon>Thalassospira</taxon>
    </lineage>
</organism>
<proteinExistence type="predicted"/>
<dbReference type="EMBL" id="JPVZ01000003">
    <property type="protein sequence ID" value="OAZ10528.1"/>
    <property type="molecule type" value="Genomic_DNA"/>
</dbReference>
<dbReference type="RefSeq" id="WP_064781034.1">
    <property type="nucleotide sequence ID" value="NZ_JPVZ01000003.1"/>
</dbReference>
<dbReference type="AlphaFoldDB" id="A0A853L1G7"/>
<evidence type="ECO:0000259" key="1">
    <source>
        <dbReference type="Pfam" id="PF06568"/>
    </source>
</evidence>
<gene>
    <name evidence="2" type="ORF">TH4_09920</name>
</gene>
<evidence type="ECO:0000313" key="2">
    <source>
        <dbReference type="EMBL" id="OAZ10528.1"/>
    </source>
</evidence>
<comment type="caution">
    <text evidence="2">The sequence shown here is derived from an EMBL/GenBank/DDBJ whole genome shotgun (WGS) entry which is preliminary data.</text>
</comment>
<evidence type="ECO:0000313" key="3">
    <source>
        <dbReference type="Proteomes" id="UP000094009"/>
    </source>
</evidence>
<reference evidence="2 3" key="1">
    <citation type="submission" date="2014-07" db="EMBL/GenBank/DDBJ databases">
        <title>Draft genome sequence of Thalassospira tepidiphila 1-1B.</title>
        <authorList>
            <person name="Lai Q."/>
            <person name="Shao Z."/>
        </authorList>
    </citation>
    <scope>NUCLEOTIDE SEQUENCE [LARGE SCALE GENOMIC DNA]</scope>
    <source>
        <strain evidence="2 3">MCCC 1A03514</strain>
    </source>
</reference>